<dbReference type="RefSeq" id="WP_193181408.1">
    <property type="nucleotide sequence ID" value="NZ_JACVXA010000015.1"/>
</dbReference>
<organism evidence="4 5">
    <name type="scientific">Mangrovicoccus algicola</name>
    <dbReference type="NCBI Taxonomy" id="2771008"/>
    <lineage>
        <taxon>Bacteria</taxon>
        <taxon>Pseudomonadati</taxon>
        <taxon>Pseudomonadota</taxon>
        <taxon>Alphaproteobacteria</taxon>
        <taxon>Rhodobacterales</taxon>
        <taxon>Paracoccaceae</taxon>
        <taxon>Mangrovicoccus</taxon>
    </lineage>
</organism>
<gene>
    <name evidence="4" type="ORF">ICN82_07685</name>
</gene>
<name>A0A8J7CZL6_9RHOB</name>
<comment type="caution">
    <text evidence="4">The sequence shown here is derived from an EMBL/GenBank/DDBJ whole genome shotgun (WGS) entry which is preliminary data.</text>
</comment>
<evidence type="ECO:0000313" key="4">
    <source>
        <dbReference type="EMBL" id="MBE3638083.1"/>
    </source>
</evidence>
<evidence type="ECO:0000256" key="2">
    <source>
        <dbReference type="SAM" id="SignalP"/>
    </source>
</evidence>
<keyword evidence="1" id="KW-0472">Membrane</keyword>
<keyword evidence="5" id="KW-1185">Reference proteome</keyword>
<dbReference type="Pfam" id="PF20597">
    <property type="entry name" value="pAdhesive_15"/>
    <property type="match status" value="1"/>
</dbReference>
<evidence type="ECO:0000259" key="3">
    <source>
        <dbReference type="Pfam" id="PF20597"/>
    </source>
</evidence>
<dbReference type="NCBIfam" id="TIGR04215">
    <property type="entry name" value="choice_anch_A"/>
    <property type="match status" value="1"/>
</dbReference>
<feature type="chain" id="PRO_5035247125" evidence="2">
    <location>
        <begin position="23"/>
        <end position="325"/>
    </location>
</feature>
<feature type="domain" description="Choice-of-anchor A" evidence="3">
    <location>
        <begin position="35"/>
        <end position="277"/>
    </location>
</feature>
<keyword evidence="1" id="KW-0812">Transmembrane</keyword>
<evidence type="ECO:0000256" key="1">
    <source>
        <dbReference type="SAM" id="Phobius"/>
    </source>
</evidence>
<protein>
    <submittedName>
        <fullName evidence="4">Choice-of-anchor A family protein</fullName>
    </submittedName>
</protein>
<dbReference type="Proteomes" id="UP000609121">
    <property type="component" value="Unassembled WGS sequence"/>
</dbReference>
<reference evidence="4" key="1">
    <citation type="submission" date="2020-09" db="EMBL/GenBank/DDBJ databases">
        <title>A novel bacterium of genus Mangrovicoccus, isolated from South China Sea.</title>
        <authorList>
            <person name="Huang H."/>
            <person name="Mo K."/>
            <person name="Hu Y."/>
        </authorList>
    </citation>
    <scope>NUCLEOTIDE SEQUENCE</scope>
    <source>
        <strain evidence="4">HB182678</strain>
    </source>
</reference>
<dbReference type="AlphaFoldDB" id="A0A8J7CZL6"/>
<accession>A0A8J7CZL6</accession>
<feature type="signal peptide" evidence="2">
    <location>
        <begin position="1"/>
        <end position="22"/>
    </location>
</feature>
<dbReference type="InterPro" id="IPR026588">
    <property type="entry name" value="Choice_anch_A"/>
</dbReference>
<keyword evidence="2" id="KW-0732">Signal</keyword>
<proteinExistence type="predicted"/>
<sequence>MNFKTCLIGTAFAVLAPLGASAASLDAEALMKSLNVIALGDADTSSVNHVEGPVYVGGNLTSGTFNANTDGLAEATVGGVTGAVIVGGDVNTHLNSGTNGAIQIGGSLNGTSDVSYNSGVSGIPVADMVDTFTSLAAGLSTLGDTSGVTYNTAMNFKSFTSGSGNSEGIAILNLSYADALSMFTGAGQISFNIDASVTSFIINVAGTDFASDWSTQVGMQVNSNVSNVLFNFYEAEGVTFTSTWNASVLAPDALVTTAPGGTNGTIVAGELMLKGEVRPYGDTTVWTGTLPAAAPTTPVPLPAALPLALAGLGALGLVARRRRAA</sequence>
<evidence type="ECO:0000313" key="5">
    <source>
        <dbReference type="Proteomes" id="UP000609121"/>
    </source>
</evidence>
<dbReference type="EMBL" id="JACVXA010000015">
    <property type="protein sequence ID" value="MBE3638083.1"/>
    <property type="molecule type" value="Genomic_DNA"/>
</dbReference>
<feature type="transmembrane region" description="Helical" evidence="1">
    <location>
        <begin position="299"/>
        <end position="319"/>
    </location>
</feature>
<keyword evidence="1" id="KW-1133">Transmembrane helix</keyword>